<dbReference type="InterPro" id="IPR029030">
    <property type="entry name" value="Caspase-like_dom_sf"/>
</dbReference>
<evidence type="ECO:0000256" key="1">
    <source>
        <dbReference type="ARBA" id="ARBA00022737"/>
    </source>
</evidence>
<keyword evidence="3" id="KW-0472">Membrane</keyword>
<comment type="caution">
    <text evidence="6">The sequence shown here is derived from an EMBL/GenBank/DDBJ whole genome shotgun (WGS) entry which is preliminary data.</text>
</comment>
<dbReference type="InterPro" id="IPR011600">
    <property type="entry name" value="Pept_C14_caspase"/>
</dbReference>
<organism evidence="6 7">
    <name type="scientific">Symbiodinium natans</name>
    <dbReference type="NCBI Taxonomy" id="878477"/>
    <lineage>
        <taxon>Eukaryota</taxon>
        <taxon>Sar</taxon>
        <taxon>Alveolata</taxon>
        <taxon>Dinophyceae</taxon>
        <taxon>Suessiales</taxon>
        <taxon>Symbiodiniaceae</taxon>
        <taxon>Symbiodinium</taxon>
    </lineage>
</organism>
<dbReference type="SUPFAM" id="SSF52129">
    <property type="entry name" value="Caspase-like"/>
    <property type="match status" value="1"/>
</dbReference>
<reference evidence="6" key="1">
    <citation type="submission" date="2021-02" db="EMBL/GenBank/DDBJ databases">
        <authorList>
            <person name="Dougan E. K."/>
            <person name="Rhodes N."/>
            <person name="Thang M."/>
            <person name="Chan C."/>
        </authorList>
    </citation>
    <scope>NUCLEOTIDE SEQUENCE</scope>
</reference>
<dbReference type="InterPro" id="IPR000971">
    <property type="entry name" value="Globin"/>
</dbReference>
<dbReference type="InterPro" id="IPR044399">
    <property type="entry name" value="Mb-like_M"/>
</dbReference>
<evidence type="ECO:0000259" key="5">
    <source>
        <dbReference type="Pfam" id="PF00656"/>
    </source>
</evidence>
<feature type="transmembrane region" description="Helical" evidence="3">
    <location>
        <begin position="1545"/>
        <end position="1562"/>
    </location>
</feature>
<feature type="region of interest" description="Disordered" evidence="2">
    <location>
        <begin position="742"/>
        <end position="763"/>
    </location>
</feature>
<feature type="domain" description="Peptidase C14 caspase" evidence="5">
    <location>
        <begin position="11"/>
        <end position="253"/>
    </location>
</feature>
<evidence type="ECO:0000259" key="4">
    <source>
        <dbReference type="Pfam" id="PF00042"/>
    </source>
</evidence>
<evidence type="ECO:0000256" key="3">
    <source>
        <dbReference type="SAM" id="Phobius"/>
    </source>
</evidence>
<dbReference type="Pfam" id="PF00042">
    <property type="entry name" value="Globin"/>
    <property type="match status" value="1"/>
</dbReference>
<evidence type="ECO:0000256" key="2">
    <source>
        <dbReference type="SAM" id="MobiDB-lite"/>
    </source>
</evidence>
<protein>
    <submittedName>
        <fullName evidence="6">RUB1 protein</fullName>
    </submittedName>
</protein>
<dbReference type="GO" id="GO:0020037">
    <property type="term" value="F:heme binding"/>
    <property type="evidence" value="ECO:0007669"/>
    <property type="project" value="InterPro"/>
</dbReference>
<feature type="compositionally biased region" description="Acidic residues" evidence="2">
    <location>
        <begin position="742"/>
        <end position="754"/>
    </location>
</feature>
<name>A0A812P2R6_9DINO</name>
<keyword evidence="1" id="KW-0677">Repeat</keyword>
<feature type="compositionally biased region" description="Low complexity" evidence="2">
    <location>
        <begin position="1792"/>
        <end position="1819"/>
    </location>
</feature>
<accession>A0A812P2R6</accession>
<dbReference type="Pfam" id="PF00656">
    <property type="entry name" value="Peptidase_C14"/>
    <property type="match status" value="1"/>
</dbReference>
<gene>
    <name evidence="6" type="primary">RUB1</name>
    <name evidence="6" type="ORF">SNAT2548_LOCUS17948</name>
</gene>
<dbReference type="EMBL" id="CAJNDS010002129">
    <property type="protein sequence ID" value="CAE7342729.1"/>
    <property type="molecule type" value="Genomic_DNA"/>
</dbReference>
<feature type="transmembrane region" description="Helical" evidence="3">
    <location>
        <begin position="1611"/>
        <end position="1632"/>
    </location>
</feature>
<dbReference type="SUPFAM" id="SSF46458">
    <property type="entry name" value="Globin-like"/>
    <property type="match status" value="2"/>
</dbReference>
<feature type="transmembrane region" description="Helical" evidence="3">
    <location>
        <begin position="1447"/>
        <end position="1466"/>
    </location>
</feature>
<keyword evidence="3" id="KW-0812">Transmembrane</keyword>
<evidence type="ECO:0000313" key="6">
    <source>
        <dbReference type="EMBL" id="CAE7342729.1"/>
    </source>
</evidence>
<dbReference type="GO" id="GO:0005216">
    <property type="term" value="F:monoatomic ion channel activity"/>
    <property type="evidence" value="ECO:0007669"/>
    <property type="project" value="InterPro"/>
</dbReference>
<keyword evidence="7" id="KW-1185">Reference proteome</keyword>
<dbReference type="Gene3D" id="1.10.490.10">
    <property type="entry name" value="Globins"/>
    <property type="match status" value="2"/>
</dbReference>
<dbReference type="GO" id="GO:0019825">
    <property type="term" value="F:oxygen binding"/>
    <property type="evidence" value="ECO:0007669"/>
    <property type="project" value="InterPro"/>
</dbReference>
<proteinExistence type="predicted"/>
<dbReference type="InterPro" id="IPR024862">
    <property type="entry name" value="TRPV"/>
</dbReference>
<dbReference type="PANTHER" id="PTHR10582">
    <property type="entry name" value="TRANSIENT RECEPTOR POTENTIAL ION CHANNEL PROTEIN"/>
    <property type="match status" value="1"/>
</dbReference>
<dbReference type="PANTHER" id="PTHR10582:SF2">
    <property type="entry name" value="INACTIVE"/>
    <property type="match status" value="1"/>
</dbReference>
<evidence type="ECO:0000313" key="7">
    <source>
        <dbReference type="Proteomes" id="UP000604046"/>
    </source>
</evidence>
<feature type="transmembrane region" description="Helical" evidence="3">
    <location>
        <begin position="1418"/>
        <end position="1435"/>
    </location>
</feature>
<dbReference type="Gene3D" id="3.40.50.1460">
    <property type="match status" value="1"/>
</dbReference>
<feature type="compositionally biased region" description="Basic and acidic residues" evidence="2">
    <location>
        <begin position="1762"/>
        <end position="1780"/>
    </location>
</feature>
<feature type="transmembrane region" description="Helical" evidence="3">
    <location>
        <begin position="1574"/>
        <end position="1605"/>
    </location>
</feature>
<dbReference type="CDD" id="cd01040">
    <property type="entry name" value="Mb-like"/>
    <property type="match status" value="2"/>
</dbReference>
<dbReference type="GO" id="GO:0005886">
    <property type="term" value="C:plasma membrane"/>
    <property type="evidence" value="ECO:0007669"/>
    <property type="project" value="TreeGrafter"/>
</dbReference>
<dbReference type="GO" id="GO:0004197">
    <property type="term" value="F:cysteine-type endopeptidase activity"/>
    <property type="evidence" value="ECO:0007669"/>
    <property type="project" value="InterPro"/>
</dbReference>
<feature type="transmembrane region" description="Helical" evidence="3">
    <location>
        <begin position="1503"/>
        <end position="1525"/>
    </location>
</feature>
<feature type="region of interest" description="Disordered" evidence="2">
    <location>
        <begin position="966"/>
        <end position="992"/>
    </location>
</feature>
<feature type="transmembrane region" description="Helical" evidence="3">
    <location>
        <begin position="1644"/>
        <end position="1666"/>
    </location>
</feature>
<feature type="region of interest" description="Disordered" evidence="2">
    <location>
        <begin position="1747"/>
        <end position="1819"/>
    </location>
</feature>
<dbReference type="OrthoDB" id="440150at2759"/>
<dbReference type="InterPro" id="IPR012292">
    <property type="entry name" value="Globin/Proto"/>
</dbReference>
<sequence>MAGCPICPVSALVLGIDDYRCSDPALQRLEFCVRDADRMAKRLVELGWPEDRVELVENADTQQMSSCIESSVLQISQASTQTPSQLPVLFFFYYAGHARETHGQLQLLSRNGEPFDVQELLVRRLNRVRLTDGRKLVSVLCFDACREELSNVTWRCTEGCEGSESRSQGRARGRESVKNARYASPNDFLFLWACDPGRVAGESSGAGHFTEELLKELGKDEDILQLIARVQEAVAKRTNNRQRARMDSRLTFPLILSPAAFGKADRNQPHACAKMDLSDLGDAARAALLHFSRESPAALAGNSAERPSKEQVQGLFADLLRGAIGGRDSELIHEGRCLRMNVKPQIHSLDEVKYEVTITDPETGASASERMESEEDAKRAAIAKLPARTTSSAGARPPTPTVASPVWPAATLPVIQPQAAVLSTEELRARPEELQAFRLTLSLAEGGAELEQLAAVQVRFDTVEKQLSLDRSSADAPQVCHTLVMADDASELPEALSELQVYLLVPGAERDESLELPIDLSSLVARCLPEGDWGSDEVRAEVESSQLPALGRGVSWQASLTAFSWSSSSEDLLPGRPRDADIWASGANLLAVGLRLWRLSIEVRSIRLTARDANVYVTYSYPPLSQPRAFRTNPPTPARKKVTLNLPHAFAAHTLTASFNELEALLQQPLVAEVWHRDLYRKDSAVGIAEASVGAAPIPLALSSVELGWGRYGRYGQSLRILGGMSDQEQEEETDFIEDVDDEGATNSQGEEDNSSGISDDNSEVVEADAALDKYEVVYDQSIDKVSFPFEVVEEVQRTWHAFLEHAGSPESAGEIIFNSWWEAAPSLHAYFVSPRAVLNLRIFHGIAPVVAAMGNASQLKNEVEQISFRHLDRPVKPAAVDILREAMLDMWEQELGPVFTTRARKGWQALLNYMGGAFCFVGREYASRVRIIQRSWRTATSKSAEDLDQAEEMEAEEGNNVMEALEDDNEDGPPKQHRQRDMDEESDLGGKVAGKEVKVPTTFKDMFLFNAAVMGFGSSNWMSMILEQFDAIVVNIANSYRLSEECDVLTLVLSKYEGTILLNEYRSVMLATLRSLAPKEWDSDHEVAWSWLWENVEKILKAQLGKPKTQEKAVERFITGLSEEMVDYFRKELYKRFFQNAPSGQDHFKQSTTRLYFLADRMVETTMDMFRNPRKMVQEISGLGLRHVGYGIPTELFGPYVSAGVDVVRTMTTDENALSGFRWSLTLVSKILVRAVSEGATLVMRAINTNQELALKKAISIAPRGQRATELLNISVGTQSISPLFWAIESGALNSARAMLVDLLTIRADRDVYYYGYDDLFTRHPDIIQRLCKDAPTLLWTLLDGLIWRSRLTYQGQRRVNYYVKHLVVDLEGNSNQTLQWLADHKDPKIIVHPVVVLFADLIWNRLAMYHFLLGRCYFLFALCVFITSQALLFRHDGTETLEENIARFVCRCFLYFGSLTKLFYNQCKLFYTDMKTRNIVWFHSCPIPRYMTSPQHAGNMLLVMLLILMYVEEPILWCGVFTTDNPMGLLFTNNCQASESIKDIYSIFSCFAMLLYWVLLMDFTLFSMRISAFVLVCGHVLADVGLFVLAIVFLVLAFATAISSLNHELANFAGIDSWLASLVQMTLGMFPARSFEDFQTEIAVLTAVSVFVAVVSIFLLNLLIAQLNQSYHDVFEDMQGFARLNRAGVIAATLEQVPRKNWIKFREGLQFDERLEFNEGDVGLAGGIQVLEPANANPLTEDTIRRFGGSTAPTMPWPQEHTEDAQEEDKFERLEKLVLRATKKKKRAGGSEASSAGDSSSQAGHSESSSKNSANSS</sequence>
<dbReference type="GO" id="GO:0006508">
    <property type="term" value="P:proteolysis"/>
    <property type="evidence" value="ECO:0007669"/>
    <property type="project" value="InterPro"/>
</dbReference>
<feature type="domain" description="Globin" evidence="4">
    <location>
        <begin position="841"/>
        <end position="915"/>
    </location>
</feature>
<dbReference type="GO" id="GO:0098703">
    <property type="term" value="P:calcium ion import across plasma membrane"/>
    <property type="evidence" value="ECO:0007669"/>
    <property type="project" value="TreeGrafter"/>
</dbReference>
<keyword evidence="3" id="KW-1133">Transmembrane helix</keyword>
<dbReference type="Proteomes" id="UP000604046">
    <property type="component" value="Unassembled WGS sequence"/>
</dbReference>
<dbReference type="InterPro" id="IPR009050">
    <property type="entry name" value="Globin-like_sf"/>
</dbReference>